<gene>
    <name evidence="2" type="ORF">GT037_006594</name>
</gene>
<evidence type="ECO:0000256" key="1">
    <source>
        <dbReference type="SAM" id="Coils"/>
    </source>
</evidence>
<dbReference type="AlphaFoldDB" id="A0A8H7B3V5"/>
<reference evidence="2" key="1">
    <citation type="submission" date="2020-01" db="EMBL/GenBank/DDBJ databases">
        <authorList>
            <person name="Feng Z.H.Z."/>
        </authorList>
    </citation>
    <scope>NUCLEOTIDE SEQUENCE</scope>
    <source>
        <strain evidence="2">CBS107.38</strain>
    </source>
</reference>
<reference evidence="2" key="2">
    <citation type="submission" date="2020-08" db="EMBL/GenBank/DDBJ databases">
        <title>Draft Genome Sequence of Cumin Blight Pathogen Alternaria burnsii.</title>
        <authorList>
            <person name="Feng Z."/>
        </authorList>
    </citation>
    <scope>NUCLEOTIDE SEQUENCE</scope>
    <source>
        <strain evidence="2">CBS107.38</strain>
    </source>
</reference>
<name>A0A8H7B3V5_9PLEO</name>
<dbReference type="RefSeq" id="XP_038786138.1">
    <property type="nucleotide sequence ID" value="XM_038931641.1"/>
</dbReference>
<dbReference type="Proteomes" id="UP000596902">
    <property type="component" value="Unassembled WGS sequence"/>
</dbReference>
<accession>A0A8H7B3V5</accession>
<evidence type="ECO:0000313" key="3">
    <source>
        <dbReference type="Proteomes" id="UP000596902"/>
    </source>
</evidence>
<proteinExistence type="predicted"/>
<dbReference type="EMBL" id="JAAABM010000008">
    <property type="protein sequence ID" value="KAF7675875.1"/>
    <property type="molecule type" value="Genomic_DNA"/>
</dbReference>
<feature type="coiled-coil region" evidence="1">
    <location>
        <begin position="84"/>
        <end position="125"/>
    </location>
</feature>
<sequence length="499" mass="56918">MVRGDSATTAANAAVMGNVVSFLSPQNDSRPESDSNNRHDMGTQAVDRLMAARNKTEIAVTIDRKFDGHERPLREQLEQQNDMFQNLHLKYESIKEAYKKMRDERSELREQIENLHQHLQALEIESHYTTTRYNYLVEKVVLPYAECRNLQWDEQTAETIDIVVDPLIADALQADSLREQKAALQRELLAGVEKGEVTTDEHFAQEYRNLAGLIKTSSRSIRLEPDVDVIGALGSVVLLKNVARGERMSRVQKKYTIEAWTWSVLLGLVFRDPFIMFGTMTEILRSLWSVLFDRLPDHDWPAPSVLCETWRYTTMERLVGGIVDPKIITQRMMKEKYQPLEQSLINARDNVVEVMNIGLAAVSSQIDVSELHQIVDKAFELTMHMSFQRARFQVTYPRIGDEFNPQSMKSIPGSDGEELNEGIVALVVNPGLTKWGDAHGKNLDHRYDIVASLVQLEAVGENDVDTAYDYTNSLPRNFEIAVPPQEDMKARRPYHESQA</sequence>
<protein>
    <submittedName>
        <fullName evidence="2">Uncharacterized protein</fullName>
    </submittedName>
</protein>
<keyword evidence="1" id="KW-0175">Coiled coil</keyword>
<organism evidence="2 3">
    <name type="scientific">Alternaria burnsii</name>
    <dbReference type="NCBI Taxonomy" id="1187904"/>
    <lineage>
        <taxon>Eukaryota</taxon>
        <taxon>Fungi</taxon>
        <taxon>Dikarya</taxon>
        <taxon>Ascomycota</taxon>
        <taxon>Pezizomycotina</taxon>
        <taxon>Dothideomycetes</taxon>
        <taxon>Pleosporomycetidae</taxon>
        <taxon>Pleosporales</taxon>
        <taxon>Pleosporineae</taxon>
        <taxon>Pleosporaceae</taxon>
        <taxon>Alternaria</taxon>
        <taxon>Alternaria sect. Alternaria</taxon>
    </lineage>
</organism>
<keyword evidence="3" id="KW-1185">Reference proteome</keyword>
<dbReference type="GeneID" id="62204819"/>
<evidence type="ECO:0000313" key="2">
    <source>
        <dbReference type="EMBL" id="KAF7675875.1"/>
    </source>
</evidence>
<comment type="caution">
    <text evidence="2">The sequence shown here is derived from an EMBL/GenBank/DDBJ whole genome shotgun (WGS) entry which is preliminary data.</text>
</comment>